<dbReference type="Proteomes" id="UP000594263">
    <property type="component" value="Unplaced"/>
</dbReference>
<organism evidence="1 2">
    <name type="scientific">Kalanchoe fedtschenkoi</name>
    <name type="common">Lavender scallops</name>
    <name type="synonym">South American air plant</name>
    <dbReference type="NCBI Taxonomy" id="63787"/>
    <lineage>
        <taxon>Eukaryota</taxon>
        <taxon>Viridiplantae</taxon>
        <taxon>Streptophyta</taxon>
        <taxon>Embryophyta</taxon>
        <taxon>Tracheophyta</taxon>
        <taxon>Spermatophyta</taxon>
        <taxon>Magnoliopsida</taxon>
        <taxon>eudicotyledons</taxon>
        <taxon>Gunneridae</taxon>
        <taxon>Pentapetalae</taxon>
        <taxon>Saxifragales</taxon>
        <taxon>Crassulaceae</taxon>
        <taxon>Kalanchoe</taxon>
    </lineage>
</organism>
<sequence>MPFTGYAFGDVVLHPLLPLLCQPSSSSFSFSHLNSLHLHLYLGTLFKCIFMPRNKGSERLSKNERNKFI</sequence>
<keyword evidence="2" id="KW-1185">Reference proteome</keyword>
<dbReference type="Gramene" id="Kaladp0022s0207.1.v1.1">
    <property type="protein sequence ID" value="Kaladp0022s0207.1.v1.1.CDS.1"/>
    <property type="gene ID" value="Kaladp0022s0207.v1.1"/>
</dbReference>
<accession>A0A7N0ZRT3</accession>
<evidence type="ECO:0000313" key="2">
    <source>
        <dbReference type="Proteomes" id="UP000594263"/>
    </source>
</evidence>
<reference evidence="1" key="1">
    <citation type="submission" date="2021-01" db="UniProtKB">
        <authorList>
            <consortium name="EnsemblPlants"/>
        </authorList>
    </citation>
    <scope>IDENTIFICATION</scope>
</reference>
<dbReference type="AlphaFoldDB" id="A0A7N0ZRT3"/>
<proteinExistence type="predicted"/>
<evidence type="ECO:0000313" key="1">
    <source>
        <dbReference type="EnsemblPlants" id="Kaladp0022s0207.1.v1.1.CDS.1"/>
    </source>
</evidence>
<name>A0A7N0ZRT3_KALFE</name>
<dbReference type="EnsemblPlants" id="Kaladp0022s0207.1.v1.1">
    <property type="protein sequence ID" value="Kaladp0022s0207.1.v1.1.CDS.1"/>
    <property type="gene ID" value="Kaladp0022s0207.v1.1"/>
</dbReference>
<protein>
    <submittedName>
        <fullName evidence="1">Uncharacterized protein</fullName>
    </submittedName>
</protein>